<feature type="active site" description="Proton acceptor" evidence="5">
    <location>
        <position position="217"/>
    </location>
</feature>
<dbReference type="Gene3D" id="3.40.1090.10">
    <property type="entry name" value="Cytosolic phospholipase A2 catalytic domain"/>
    <property type="match status" value="2"/>
</dbReference>
<feature type="short sequence motif" description="GXSXG" evidence="5">
    <location>
        <begin position="70"/>
        <end position="74"/>
    </location>
</feature>
<keyword evidence="3 5" id="KW-0442">Lipid degradation</keyword>
<dbReference type="EMBL" id="JACIET010000001">
    <property type="protein sequence ID" value="MBB4011868.1"/>
    <property type="molecule type" value="Genomic_DNA"/>
</dbReference>
<feature type="active site" description="Nucleophile" evidence="5">
    <location>
        <position position="72"/>
    </location>
</feature>
<feature type="domain" description="PNPLA" evidence="7">
    <location>
        <begin position="39"/>
        <end position="230"/>
    </location>
</feature>
<comment type="caution">
    <text evidence="8">The sequence shown here is derived from an EMBL/GenBank/DDBJ whole genome shotgun (WGS) entry which is preliminary data.</text>
</comment>
<evidence type="ECO:0000259" key="7">
    <source>
        <dbReference type="PROSITE" id="PS51635"/>
    </source>
</evidence>
<reference evidence="8 9" key="1">
    <citation type="submission" date="2020-08" db="EMBL/GenBank/DDBJ databases">
        <title>Genomic Encyclopedia of Type Strains, Phase IV (KMG-IV): sequencing the most valuable type-strain genomes for metagenomic binning, comparative biology and taxonomic classification.</title>
        <authorList>
            <person name="Goeker M."/>
        </authorList>
    </citation>
    <scope>NUCLEOTIDE SEQUENCE [LARGE SCALE GENOMIC DNA]</scope>
    <source>
        <strain evidence="8 9">DSM 106739</strain>
    </source>
</reference>
<feature type="signal peptide" evidence="6">
    <location>
        <begin position="1"/>
        <end position="26"/>
    </location>
</feature>
<evidence type="ECO:0000256" key="6">
    <source>
        <dbReference type="SAM" id="SignalP"/>
    </source>
</evidence>
<feature type="short sequence motif" description="GXGXXG" evidence="5">
    <location>
        <begin position="43"/>
        <end position="48"/>
    </location>
</feature>
<evidence type="ECO:0000256" key="1">
    <source>
        <dbReference type="ARBA" id="ARBA00006636"/>
    </source>
</evidence>
<evidence type="ECO:0000256" key="4">
    <source>
        <dbReference type="ARBA" id="ARBA00023098"/>
    </source>
</evidence>
<dbReference type="PROSITE" id="PS01237">
    <property type="entry name" value="UPF0028"/>
    <property type="match status" value="1"/>
</dbReference>
<gene>
    <name evidence="8" type="ORF">GGR36_001176</name>
</gene>
<evidence type="ECO:0000313" key="9">
    <source>
        <dbReference type="Proteomes" id="UP000561045"/>
    </source>
</evidence>
<accession>A0A840BJV1</accession>
<feature type="chain" id="PRO_5032838263" evidence="6">
    <location>
        <begin position="27"/>
        <end position="751"/>
    </location>
</feature>
<evidence type="ECO:0000256" key="3">
    <source>
        <dbReference type="ARBA" id="ARBA00022963"/>
    </source>
</evidence>
<comment type="similarity">
    <text evidence="1">Belongs to the NTE family.</text>
</comment>
<evidence type="ECO:0000256" key="5">
    <source>
        <dbReference type="PROSITE-ProRule" id="PRU01161"/>
    </source>
</evidence>
<dbReference type="PANTHER" id="PTHR14226">
    <property type="entry name" value="NEUROPATHY TARGET ESTERASE/SWISS CHEESE D.MELANOGASTER"/>
    <property type="match status" value="1"/>
</dbReference>
<keyword evidence="9" id="KW-1185">Reference proteome</keyword>
<dbReference type="RefSeq" id="WP_183632882.1">
    <property type="nucleotide sequence ID" value="NZ_BAABLE010000011.1"/>
</dbReference>
<dbReference type="AlphaFoldDB" id="A0A840BJV1"/>
<dbReference type="PANTHER" id="PTHR14226:SF29">
    <property type="entry name" value="NEUROPATHY TARGET ESTERASE SWS"/>
    <property type="match status" value="1"/>
</dbReference>
<evidence type="ECO:0000256" key="2">
    <source>
        <dbReference type="ARBA" id="ARBA00022801"/>
    </source>
</evidence>
<keyword evidence="4 5" id="KW-0443">Lipid metabolism</keyword>
<dbReference type="InterPro" id="IPR016035">
    <property type="entry name" value="Acyl_Trfase/lysoPLipase"/>
</dbReference>
<protein>
    <submittedName>
        <fullName evidence="8">NTE family protein</fullName>
    </submittedName>
</protein>
<comment type="caution">
    <text evidence="5">Lacks conserved residue(s) required for the propagation of feature annotation.</text>
</comment>
<dbReference type="PROSITE" id="PS51257">
    <property type="entry name" value="PROKAR_LIPOPROTEIN"/>
    <property type="match status" value="1"/>
</dbReference>
<dbReference type="InterPro" id="IPR002641">
    <property type="entry name" value="PNPLA_dom"/>
</dbReference>
<organism evidence="8 9">
    <name type="scientific">Niveibacterium umoris</name>
    <dbReference type="NCBI Taxonomy" id="1193620"/>
    <lineage>
        <taxon>Bacteria</taxon>
        <taxon>Pseudomonadati</taxon>
        <taxon>Pseudomonadota</taxon>
        <taxon>Betaproteobacteria</taxon>
        <taxon>Rhodocyclales</taxon>
        <taxon>Rhodocyclaceae</taxon>
        <taxon>Niveibacterium</taxon>
    </lineage>
</organism>
<keyword evidence="2 5" id="KW-0378">Hydrolase</keyword>
<dbReference type="InterPro" id="IPR050301">
    <property type="entry name" value="NTE"/>
</dbReference>
<keyword evidence="6" id="KW-0732">Signal</keyword>
<evidence type="ECO:0000313" key="8">
    <source>
        <dbReference type="EMBL" id="MBB4011868.1"/>
    </source>
</evidence>
<dbReference type="Gene3D" id="2.40.160.50">
    <property type="entry name" value="membrane protein fhac: a member of the omp85/tpsb transporter family"/>
    <property type="match status" value="1"/>
</dbReference>
<proteinExistence type="inferred from homology"/>
<dbReference type="InterPro" id="IPR001423">
    <property type="entry name" value="LysoPLipase_patatin_CS"/>
</dbReference>
<dbReference type="GO" id="GO:0004622">
    <property type="term" value="F:phosphatidylcholine lysophospholipase activity"/>
    <property type="evidence" value="ECO:0007669"/>
    <property type="project" value="InterPro"/>
</dbReference>
<dbReference type="PROSITE" id="PS51635">
    <property type="entry name" value="PNPLA"/>
    <property type="match status" value="1"/>
</dbReference>
<sequence length="751" mass="81554">MGSTFLKAVSSALIGVFLSCSLSATAAGPAESKRPRIGLVLGGGGARGLAHIGVLEELERLRVPIDCIAGTSAGSLVGGVYASGMPLPEIKKRVESADWEKLIGGQPDRRNLPYLRKKDDYRNLAAMTLGLDSEGVKLPRSVVNSQFIDAFLRELTQDLFIDSFAKLPIPFVAIATDLESGDMRVFNGGDLAIALRASMAVPGAFDVVHDNGRMYVDGMFVRNLPVENVKYKAPQGCGADVVIVVDVGTPMLKGNEIKSFLDVAGQAMNIATGRNVLESRKLIGPGDVLIEPDLEGYTPASFTDAKDIIERGRKSVARVEAQLAVLSAPETEYEAWASRISGKAPKSLIQYERVDVAKTRFVPPQRVEEVLTSPPVPNNQGELLDRFDRLYDSGDFDGINYRLQQEGGQTVATVTPIERHVGPNYLRFGLELSFDTYRTADVALLANYQMTWLNQWGAQWRNNLKIGKGGQIDSEIYQPMWGSPVFAYGRALAANTVFPLFDGNGSKLMEIDVRHGGFEAGAGYSLGRYGEVRAGIFADKVRFTSLTGFLGSLAQDEIRSTMRGGRLYGVIDQLDNPKWPRRGYYLRADYAYAHLDSDTSTQSSSQLLTVDGDLAGTYGTYTWRGSARLHGSPKQELAGITTPYQLGGFLDLSGLRADQLSGAQTALARLMVYKQMTTLLPQLGSGTYIGASLEAGKVWNQLISHADTRTIPAASVFLGVDTLLGPLYFAGGWADYMGSQWAGYLYLGYTK</sequence>
<dbReference type="Proteomes" id="UP000561045">
    <property type="component" value="Unassembled WGS sequence"/>
</dbReference>
<dbReference type="GO" id="GO:0016042">
    <property type="term" value="P:lipid catabolic process"/>
    <property type="evidence" value="ECO:0007669"/>
    <property type="project" value="UniProtKB-UniRule"/>
</dbReference>
<name>A0A840BJV1_9RHOO</name>
<dbReference type="Pfam" id="PF01734">
    <property type="entry name" value="Patatin"/>
    <property type="match status" value="1"/>
</dbReference>
<dbReference type="GO" id="GO:0046470">
    <property type="term" value="P:phosphatidylcholine metabolic process"/>
    <property type="evidence" value="ECO:0007669"/>
    <property type="project" value="InterPro"/>
</dbReference>
<dbReference type="SUPFAM" id="SSF52151">
    <property type="entry name" value="FabD/lysophospholipase-like"/>
    <property type="match status" value="1"/>
</dbReference>